<comment type="caution">
    <text evidence="1">The sequence shown here is derived from an EMBL/GenBank/DDBJ whole genome shotgun (WGS) entry which is preliminary data.</text>
</comment>
<dbReference type="EMBL" id="JACSNV010000003">
    <property type="protein sequence ID" value="MBM6877144.1"/>
    <property type="molecule type" value="Genomic_DNA"/>
</dbReference>
<evidence type="ECO:0000313" key="1">
    <source>
        <dbReference type="EMBL" id="MBM6877144.1"/>
    </source>
</evidence>
<proteinExistence type="predicted"/>
<accession>A0ABS2G9G0</accession>
<evidence type="ECO:0008006" key="3">
    <source>
        <dbReference type="Google" id="ProtNLM"/>
    </source>
</evidence>
<dbReference type="Proteomes" id="UP000729290">
    <property type="component" value="Unassembled WGS sequence"/>
</dbReference>
<sequence length="131" mass="15184">MKEWKSFSFRYGRNDGQMAWYRLDDEKGLNIGIDLYDGEEHSLRCEPEQSWAERLAALLAAHQVEKWDGFYDIDTCMCAGDSWVFHAYAKDGQEIHAMGHSQYPEGFWETKAALDELFLALMAEYEKGEQG</sequence>
<name>A0ABS2G9G0_9FIRM</name>
<reference evidence="1 2" key="1">
    <citation type="journal article" date="2021" name="Sci. Rep.">
        <title>The distribution of antibiotic resistance genes in chicken gut microbiota commensals.</title>
        <authorList>
            <person name="Juricova H."/>
            <person name="Matiasovicova J."/>
            <person name="Kubasova T."/>
            <person name="Cejkova D."/>
            <person name="Rychlik I."/>
        </authorList>
    </citation>
    <scope>NUCLEOTIDE SEQUENCE [LARGE SCALE GENOMIC DNA]</scope>
    <source>
        <strain evidence="1 2">An431b</strain>
    </source>
</reference>
<organism evidence="1 2">
    <name type="scientific">Anaerotignum lactatifermentans</name>
    <dbReference type="NCBI Taxonomy" id="160404"/>
    <lineage>
        <taxon>Bacteria</taxon>
        <taxon>Bacillati</taxon>
        <taxon>Bacillota</taxon>
        <taxon>Clostridia</taxon>
        <taxon>Lachnospirales</taxon>
        <taxon>Anaerotignaceae</taxon>
        <taxon>Anaerotignum</taxon>
    </lineage>
</organism>
<evidence type="ECO:0000313" key="2">
    <source>
        <dbReference type="Proteomes" id="UP000729290"/>
    </source>
</evidence>
<keyword evidence="2" id="KW-1185">Reference proteome</keyword>
<dbReference type="RefSeq" id="WP_205133977.1">
    <property type="nucleotide sequence ID" value="NZ_JACSNT010000011.1"/>
</dbReference>
<protein>
    <recommendedName>
        <fullName evidence="3">SMI1/KNR4 family protein</fullName>
    </recommendedName>
</protein>
<gene>
    <name evidence="1" type="ORF">H9X83_03080</name>
</gene>